<feature type="domain" description="RING-type" evidence="3">
    <location>
        <begin position="135"/>
        <end position="183"/>
    </location>
</feature>
<evidence type="ECO:0000256" key="1">
    <source>
        <dbReference type="PROSITE-ProRule" id="PRU00175"/>
    </source>
</evidence>
<dbReference type="Gene3D" id="1.25.40.10">
    <property type="entry name" value="Tetratricopeptide repeat domain"/>
    <property type="match status" value="1"/>
</dbReference>
<dbReference type="AlphaFoldDB" id="K0SGX6"/>
<keyword evidence="2" id="KW-1133">Transmembrane helix</keyword>
<dbReference type="GO" id="GO:0008270">
    <property type="term" value="F:zinc ion binding"/>
    <property type="evidence" value="ECO:0007669"/>
    <property type="project" value="UniProtKB-KW"/>
</dbReference>
<dbReference type="SUPFAM" id="SSF57850">
    <property type="entry name" value="RING/U-box"/>
    <property type="match status" value="1"/>
</dbReference>
<dbReference type="InterPro" id="IPR001841">
    <property type="entry name" value="Znf_RING"/>
</dbReference>
<dbReference type="InterPro" id="IPR011990">
    <property type="entry name" value="TPR-like_helical_dom_sf"/>
</dbReference>
<keyword evidence="1" id="KW-0863">Zinc-finger</keyword>
<name>K0SGX6_THAOC</name>
<evidence type="ECO:0000313" key="4">
    <source>
        <dbReference type="EMBL" id="EJK60231.1"/>
    </source>
</evidence>
<protein>
    <recommendedName>
        <fullName evidence="3">RING-type domain-containing protein</fullName>
    </recommendedName>
</protein>
<keyword evidence="1" id="KW-0862">Zinc</keyword>
<proteinExistence type="predicted"/>
<keyword evidence="5" id="KW-1185">Reference proteome</keyword>
<dbReference type="EMBL" id="AGNL01021367">
    <property type="protein sequence ID" value="EJK60231.1"/>
    <property type="molecule type" value="Genomic_DNA"/>
</dbReference>
<evidence type="ECO:0000256" key="2">
    <source>
        <dbReference type="SAM" id="Phobius"/>
    </source>
</evidence>
<keyword evidence="2" id="KW-0812">Transmembrane</keyword>
<dbReference type="SUPFAM" id="SSF81901">
    <property type="entry name" value="HCP-like"/>
    <property type="match status" value="1"/>
</dbReference>
<reference evidence="4 5" key="1">
    <citation type="journal article" date="2012" name="Genome Biol.">
        <title>Genome and low-iron response of an oceanic diatom adapted to chronic iron limitation.</title>
        <authorList>
            <person name="Lommer M."/>
            <person name="Specht M."/>
            <person name="Roy A.S."/>
            <person name="Kraemer L."/>
            <person name="Andreson R."/>
            <person name="Gutowska M.A."/>
            <person name="Wolf J."/>
            <person name="Bergner S.V."/>
            <person name="Schilhabel M.B."/>
            <person name="Klostermeier U.C."/>
            <person name="Beiko R.G."/>
            <person name="Rosenstiel P."/>
            <person name="Hippler M."/>
            <person name="Laroche J."/>
        </authorList>
    </citation>
    <scope>NUCLEOTIDE SEQUENCE [LARGE SCALE GENOMIC DNA]</scope>
    <source>
        <strain evidence="4 5">CCMP1005</strain>
    </source>
</reference>
<organism evidence="4 5">
    <name type="scientific">Thalassiosira oceanica</name>
    <name type="common">Marine diatom</name>
    <dbReference type="NCBI Taxonomy" id="159749"/>
    <lineage>
        <taxon>Eukaryota</taxon>
        <taxon>Sar</taxon>
        <taxon>Stramenopiles</taxon>
        <taxon>Ochrophyta</taxon>
        <taxon>Bacillariophyta</taxon>
        <taxon>Coscinodiscophyceae</taxon>
        <taxon>Thalassiosirophycidae</taxon>
        <taxon>Thalassiosirales</taxon>
        <taxon>Thalassiosiraceae</taxon>
        <taxon>Thalassiosira</taxon>
    </lineage>
</organism>
<evidence type="ECO:0000259" key="3">
    <source>
        <dbReference type="PROSITE" id="PS50089"/>
    </source>
</evidence>
<keyword evidence="2" id="KW-0472">Membrane</keyword>
<dbReference type="SMART" id="SM00671">
    <property type="entry name" value="SEL1"/>
    <property type="match status" value="2"/>
</dbReference>
<dbReference type="OrthoDB" id="432970at2759"/>
<dbReference type="Pfam" id="PF08238">
    <property type="entry name" value="Sel1"/>
    <property type="match status" value="2"/>
</dbReference>
<feature type="transmembrane region" description="Helical" evidence="2">
    <location>
        <begin position="44"/>
        <end position="60"/>
    </location>
</feature>
<accession>K0SGX6</accession>
<dbReference type="PROSITE" id="PS50089">
    <property type="entry name" value="ZF_RING_2"/>
    <property type="match status" value="1"/>
</dbReference>
<keyword evidence="1" id="KW-0479">Metal-binding</keyword>
<gene>
    <name evidence="4" type="ORF">THAOC_19459</name>
</gene>
<dbReference type="InterPro" id="IPR006597">
    <property type="entry name" value="Sel1-like"/>
</dbReference>
<feature type="transmembrane region" description="Helical" evidence="2">
    <location>
        <begin position="7"/>
        <end position="32"/>
    </location>
</feature>
<evidence type="ECO:0000313" key="5">
    <source>
        <dbReference type="Proteomes" id="UP000266841"/>
    </source>
</evidence>
<dbReference type="Proteomes" id="UP000266841">
    <property type="component" value="Unassembled WGS sequence"/>
</dbReference>
<feature type="non-terminal residue" evidence="4">
    <location>
        <position position="288"/>
    </location>
</feature>
<comment type="caution">
    <text evidence="4">The sequence shown here is derived from an EMBL/GenBank/DDBJ whole genome shotgun (WGS) entry which is preliminary data.</text>
</comment>
<sequence length="288" mass="31893">MMKDRWVVNAIAAGVVFVSVSYSLFVGGVTFYDPNVSSTLRSPAIIMAAGVLALATILLSKTQLSRPLIPVPVEACANCGKESGDAVELKVCAPRRLVKYFGVVCQRARRKHTAELKEERLFTKGCQERPEEDFCPICTLPIPMPMDNHSGFYLCCMKRVCHGCVVATATRGTRFNVDCPFCRTPAPIMEVFISSSELAMVQKRVDSKDPEALRFLGDKYYFGRHGLEKDVPRAIELWSEAAELGSLEAHNRLAEFYLGDEIGVTADGVARNFSKAVRHWEEAAIRGH</sequence>